<sequence>MHRCMTTGPTERGSPDGLGLRCFWNSAANTLGLSQGTKHVRETLLKPAESIRLAQRVELQRMIAL</sequence>
<protein>
    <submittedName>
        <fullName evidence="1">Uncharacterized protein</fullName>
    </submittedName>
</protein>
<evidence type="ECO:0000313" key="1">
    <source>
        <dbReference type="EMBL" id="SKB08697.1"/>
    </source>
</evidence>
<dbReference type="STRING" id="48467.SAMN02745166_04997"/>
<evidence type="ECO:0000313" key="2">
    <source>
        <dbReference type="Proteomes" id="UP000190774"/>
    </source>
</evidence>
<accession>A0A1T4Z3S4</accession>
<gene>
    <name evidence="1" type="ORF">SAMN02745166_04997</name>
</gene>
<keyword evidence="2" id="KW-1185">Reference proteome</keyword>
<reference evidence="2" key="1">
    <citation type="submission" date="2017-02" db="EMBL/GenBank/DDBJ databases">
        <authorList>
            <person name="Varghese N."/>
            <person name="Submissions S."/>
        </authorList>
    </citation>
    <scope>NUCLEOTIDE SEQUENCE [LARGE SCALE GENOMIC DNA]</scope>
    <source>
        <strain evidence="2">ATCC 700200</strain>
    </source>
</reference>
<organism evidence="1 2">
    <name type="scientific">Prosthecobacter debontii</name>
    <dbReference type="NCBI Taxonomy" id="48467"/>
    <lineage>
        <taxon>Bacteria</taxon>
        <taxon>Pseudomonadati</taxon>
        <taxon>Verrucomicrobiota</taxon>
        <taxon>Verrucomicrobiia</taxon>
        <taxon>Verrucomicrobiales</taxon>
        <taxon>Verrucomicrobiaceae</taxon>
        <taxon>Prosthecobacter</taxon>
    </lineage>
</organism>
<dbReference type="AlphaFoldDB" id="A0A1T4Z3S4"/>
<proteinExistence type="predicted"/>
<dbReference type="Proteomes" id="UP000190774">
    <property type="component" value="Unassembled WGS sequence"/>
</dbReference>
<name>A0A1T4Z3S4_9BACT</name>
<dbReference type="EMBL" id="FUYE01000029">
    <property type="protein sequence ID" value="SKB08697.1"/>
    <property type="molecule type" value="Genomic_DNA"/>
</dbReference>